<dbReference type="Pfam" id="PF08240">
    <property type="entry name" value="ADH_N"/>
    <property type="match status" value="1"/>
</dbReference>
<feature type="domain" description="Enoyl reductase (ER)" evidence="2">
    <location>
        <begin position="25"/>
        <end position="364"/>
    </location>
</feature>
<reference evidence="3" key="1">
    <citation type="submission" date="2019-04" db="EMBL/GenBank/DDBJ databases">
        <authorList>
            <person name="Melise S."/>
            <person name="Noan J."/>
            <person name="Okalmin O."/>
        </authorList>
    </citation>
    <scope>NUCLEOTIDE SEQUENCE</scope>
    <source>
        <strain evidence="3">FN9</strain>
    </source>
</reference>
<organism evidence="3">
    <name type="scientific">Gibberella zeae</name>
    <name type="common">Wheat head blight fungus</name>
    <name type="synonym">Fusarium graminearum</name>
    <dbReference type="NCBI Taxonomy" id="5518"/>
    <lineage>
        <taxon>Eukaryota</taxon>
        <taxon>Fungi</taxon>
        <taxon>Dikarya</taxon>
        <taxon>Ascomycota</taxon>
        <taxon>Pezizomycotina</taxon>
        <taxon>Sordariomycetes</taxon>
        <taxon>Hypocreomycetidae</taxon>
        <taxon>Hypocreales</taxon>
        <taxon>Nectriaceae</taxon>
        <taxon>Fusarium</taxon>
    </lineage>
</organism>
<evidence type="ECO:0000256" key="1">
    <source>
        <dbReference type="SAM" id="Phobius"/>
    </source>
</evidence>
<evidence type="ECO:0000313" key="3">
    <source>
        <dbReference type="EMBL" id="VIO60707.1"/>
    </source>
</evidence>
<accession>A0A4E9DPH4</accession>
<feature type="transmembrane region" description="Helical" evidence="1">
    <location>
        <begin position="186"/>
        <end position="207"/>
    </location>
</feature>
<proteinExistence type="predicted"/>
<keyword evidence="1" id="KW-1133">Transmembrane helix</keyword>
<dbReference type="GO" id="GO:0016491">
    <property type="term" value="F:oxidoreductase activity"/>
    <property type="evidence" value="ECO:0007669"/>
    <property type="project" value="InterPro"/>
</dbReference>
<dbReference type="AlphaFoldDB" id="A0A4E9DPH4"/>
<dbReference type="CDD" id="cd08276">
    <property type="entry name" value="MDR7"/>
    <property type="match status" value="1"/>
</dbReference>
<sequence>MSYPSRYSAWRRSQGTMGSHANPLTINLHNNEELPKDLASHDVVIKIHAVSLNRRDFTMLNGEYPVPLESGGVPCSDAAGEVVATGNAVSQFSVGDRVVPIPPIGDHYPDNDGWHWNIGVQEPGMLREYAICQERDLFPLPDNLSWEEASTKAYMCLTFGATLACAGLTAWTALDCMKTMPKDGVVLLQGTGGISMIALMLCLGAGVQPIITSSSDEKLETIRKISPRILGINYKTTHDQVAEVKRLTNGRGVDYVLNNTGIPSVIDDIEMLRERDGTVSLVGALGGFEAVWKHSELIKLMTKRAKLKGVVLGTKAEFRDMVQFIADKNVSLTLATDERSFAFKDAKDAYDLLESNNFCGKIVIKVAE</sequence>
<dbReference type="SMART" id="SM00829">
    <property type="entry name" value="PKS_ER"/>
    <property type="match status" value="1"/>
</dbReference>
<dbReference type="InterPro" id="IPR013149">
    <property type="entry name" value="ADH-like_C"/>
</dbReference>
<dbReference type="Gene3D" id="3.40.50.720">
    <property type="entry name" value="NAD(P)-binding Rossmann-like Domain"/>
    <property type="match status" value="1"/>
</dbReference>
<dbReference type="InterPro" id="IPR020843">
    <property type="entry name" value="ER"/>
</dbReference>
<dbReference type="PANTHER" id="PTHR45033:SF1">
    <property type="entry name" value="OXIDOREDUCTASE (EUROFUNG)"/>
    <property type="match status" value="1"/>
</dbReference>
<protein>
    <recommendedName>
        <fullName evidence="2">Enoyl reductase (ER) domain-containing protein</fullName>
    </recommendedName>
</protein>
<dbReference type="Pfam" id="PF00107">
    <property type="entry name" value="ADH_zinc_N"/>
    <property type="match status" value="1"/>
</dbReference>
<dbReference type="Gene3D" id="3.90.180.10">
    <property type="entry name" value="Medium-chain alcohol dehydrogenases, catalytic domain"/>
    <property type="match status" value="1"/>
</dbReference>
<gene>
    <name evidence="3" type="ORF">FUG_LOCUS413250</name>
</gene>
<feature type="transmembrane region" description="Helical" evidence="1">
    <location>
        <begin position="153"/>
        <end position="174"/>
    </location>
</feature>
<name>A0A4E9DPH4_GIBZA</name>
<evidence type="ECO:0000259" key="2">
    <source>
        <dbReference type="SMART" id="SM00829"/>
    </source>
</evidence>
<dbReference type="InterPro" id="IPR036291">
    <property type="entry name" value="NAD(P)-bd_dom_sf"/>
</dbReference>
<dbReference type="InterPro" id="IPR052711">
    <property type="entry name" value="Zinc_ADH-like"/>
</dbReference>
<dbReference type="InterPro" id="IPR011032">
    <property type="entry name" value="GroES-like_sf"/>
</dbReference>
<dbReference type="SUPFAM" id="SSF51735">
    <property type="entry name" value="NAD(P)-binding Rossmann-fold domains"/>
    <property type="match status" value="1"/>
</dbReference>
<dbReference type="EMBL" id="CAAKMV010000147">
    <property type="protein sequence ID" value="VIO60707.1"/>
    <property type="molecule type" value="Genomic_DNA"/>
</dbReference>
<dbReference type="InterPro" id="IPR013154">
    <property type="entry name" value="ADH-like_N"/>
</dbReference>
<keyword evidence="1" id="KW-0812">Transmembrane</keyword>
<dbReference type="SUPFAM" id="SSF50129">
    <property type="entry name" value="GroES-like"/>
    <property type="match status" value="1"/>
</dbReference>
<dbReference type="PANTHER" id="PTHR45033">
    <property type="match status" value="1"/>
</dbReference>
<keyword evidence="1" id="KW-0472">Membrane</keyword>